<gene>
    <name evidence="1" type="ORF">SAMN05444391_1247</name>
</gene>
<keyword evidence="2" id="KW-1185">Reference proteome</keyword>
<dbReference type="EMBL" id="LT670846">
    <property type="protein sequence ID" value="SHK50483.1"/>
    <property type="molecule type" value="Genomic_DNA"/>
</dbReference>
<accession>A0A1M6T0G8</accession>
<sequence>MRVAFRIVLEEKGKRLTKEDLKDKKDPFHIGLRYITEFKYLEATKWLMLAPDSYEKYYLLYLLNLALGQEEQAKEFERIYQYYPKLYGDLSISTKHVSLDTTT</sequence>
<dbReference type="AlphaFoldDB" id="A0A1M6T0G8"/>
<evidence type="ECO:0000313" key="2">
    <source>
        <dbReference type="Proteomes" id="UP000189810"/>
    </source>
</evidence>
<organism evidence="1 2">
    <name type="scientific">Thermocrinis minervae</name>
    <dbReference type="NCBI Taxonomy" id="381751"/>
    <lineage>
        <taxon>Bacteria</taxon>
        <taxon>Pseudomonadati</taxon>
        <taxon>Aquificota</taxon>
        <taxon>Aquificia</taxon>
        <taxon>Aquificales</taxon>
        <taxon>Aquificaceae</taxon>
        <taxon>Thermocrinis</taxon>
    </lineage>
</organism>
<dbReference type="RefSeq" id="WP_079654350.1">
    <property type="nucleotide sequence ID" value="NZ_LT670846.1"/>
</dbReference>
<name>A0A1M6T0G8_9AQUI</name>
<protein>
    <submittedName>
        <fullName evidence="1">Uncharacterized protein</fullName>
    </submittedName>
</protein>
<dbReference type="STRING" id="381751.SAMN05444391_1247"/>
<dbReference type="OrthoDB" id="15316at2"/>
<evidence type="ECO:0000313" key="1">
    <source>
        <dbReference type="EMBL" id="SHK50483.1"/>
    </source>
</evidence>
<proteinExistence type="predicted"/>
<reference evidence="1 2" key="1">
    <citation type="submission" date="2016-11" db="EMBL/GenBank/DDBJ databases">
        <authorList>
            <person name="Jaros S."/>
            <person name="Januszkiewicz K."/>
            <person name="Wedrychowicz H."/>
        </authorList>
    </citation>
    <scope>NUCLEOTIDE SEQUENCE [LARGE SCALE GENOMIC DNA]</scope>
    <source>
        <strain evidence="1 2">DSM 19557</strain>
    </source>
</reference>
<dbReference type="Proteomes" id="UP000189810">
    <property type="component" value="Chromosome I"/>
</dbReference>